<dbReference type="SMART" id="SM00388">
    <property type="entry name" value="HisKA"/>
    <property type="match status" value="1"/>
</dbReference>
<dbReference type="Gene3D" id="3.30.565.10">
    <property type="entry name" value="Histidine kinase-like ATPase, C-terminal domain"/>
    <property type="match status" value="1"/>
</dbReference>
<dbReference type="PANTHER" id="PTHR45339:SF5">
    <property type="entry name" value="HISTIDINE KINASE"/>
    <property type="match status" value="1"/>
</dbReference>
<evidence type="ECO:0000256" key="8">
    <source>
        <dbReference type="ARBA" id="ARBA00023012"/>
    </source>
</evidence>
<dbReference type="Pfam" id="PF02518">
    <property type="entry name" value="HATPase_c"/>
    <property type="match status" value="1"/>
</dbReference>
<feature type="transmembrane region" description="Helical" evidence="12">
    <location>
        <begin position="30"/>
        <end position="47"/>
    </location>
</feature>
<dbReference type="PROSITE" id="PS50110">
    <property type="entry name" value="RESPONSE_REGULATORY"/>
    <property type="match status" value="1"/>
</dbReference>
<dbReference type="Pfam" id="PF00072">
    <property type="entry name" value="Response_reg"/>
    <property type="match status" value="1"/>
</dbReference>
<dbReference type="InterPro" id="IPR036890">
    <property type="entry name" value="HATPase_C_sf"/>
</dbReference>
<dbReference type="FunFam" id="3.30.565.10:FF:000010">
    <property type="entry name" value="Sensor histidine kinase RcsC"/>
    <property type="match status" value="1"/>
</dbReference>
<dbReference type="SUPFAM" id="SSF55874">
    <property type="entry name" value="ATPase domain of HSP90 chaperone/DNA topoisomerase II/histidine kinase"/>
    <property type="match status" value="1"/>
</dbReference>
<keyword evidence="8" id="KW-0902">Two-component regulatory system</keyword>
<proteinExistence type="predicted"/>
<dbReference type="AlphaFoldDB" id="A0A975C3F4"/>
<evidence type="ECO:0000256" key="1">
    <source>
        <dbReference type="ARBA" id="ARBA00000085"/>
    </source>
</evidence>
<evidence type="ECO:0000256" key="9">
    <source>
        <dbReference type="ARBA" id="ARBA00064003"/>
    </source>
</evidence>
<sequence length="452" mass="48466">MIASVVPHLACSLVLPVAMLMRGSPPLEAFQVFVAIMMVVVATLLTWRQLATTMAEVHRAQAEAIVANRAKSEFLTVMSHEIRTPLNGVLGMAQAMAADTLSGRQRERLEVVAQSGQALLAIVNDVLDLAKVEAGKVELENRPFDLEATIRQAEASFEAIALSKGLAFNSTVEPSAAGRYMGDALRLRQVLANLISNAVKFTDEGSITVAARREAGELVLVVEDTGPGCTPEQMGRLFRKFEQADVSTTRRFGGTGLGLSICSELTTLMGGSVQAEAVEPHGLRFVTRLPLEWLGGEDEAVAAVSVIQAEDEGRALRVLAAEDHPVNRQVLTVLLAQAGIVPTIVENGALAVEAWREGQWDLILMDVQMPVMDGPSATACIRAEEFAEGRDHTPIIALTANVMTHQIEDYRAIGMDAVVGKPIQMDELMRAMARVLEDNDVDAARSGALAAA</sequence>
<dbReference type="Gene3D" id="3.40.50.2300">
    <property type="match status" value="1"/>
</dbReference>
<comment type="subunit">
    <text evidence="9">At low DSF concentrations, interacts with RpfF.</text>
</comment>
<dbReference type="EMBL" id="CP062222">
    <property type="protein sequence ID" value="QTC90606.1"/>
    <property type="molecule type" value="Genomic_DNA"/>
</dbReference>
<gene>
    <name evidence="15" type="ORF">IFJ75_15310</name>
</gene>
<feature type="domain" description="Response regulatory" evidence="14">
    <location>
        <begin position="317"/>
        <end position="436"/>
    </location>
</feature>
<evidence type="ECO:0000259" key="14">
    <source>
        <dbReference type="PROSITE" id="PS50110"/>
    </source>
</evidence>
<keyword evidence="4" id="KW-0808">Transferase</keyword>
<keyword evidence="16" id="KW-1185">Reference proteome</keyword>
<dbReference type="EC" id="2.7.13.3" evidence="2"/>
<name>A0A975C3F4_9CAUL</name>
<dbReference type="KEGG" id="bgoe:IFJ75_15310"/>
<dbReference type="CDD" id="cd17546">
    <property type="entry name" value="REC_hyHK_CKI1_RcsC-like"/>
    <property type="match status" value="1"/>
</dbReference>
<dbReference type="SMART" id="SM00387">
    <property type="entry name" value="HATPase_c"/>
    <property type="match status" value="1"/>
</dbReference>
<dbReference type="GO" id="GO:0005524">
    <property type="term" value="F:ATP binding"/>
    <property type="evidence" value="ECO:0007669"/>
    <property type="project" value="UniProtKB-KW"/>
</dbReference>
<evidence type="ECO:0000256" key="3">
    <source>
        <dbReference type="ARBA" id="ARBA00022553"/>
    </source>
</evidence>
<dbReference type="GO" id="GO:0000155">
    <property type="term" value="F:phosphorelay sensor kinase activity"/>
    <property type="evidence" value="ECO:0007669"/>
    <property type="project" value="InterPro"/>
</dbReference>
<evidence type="ECO:0000256" key="5">
    <source>
        <dbReference type="ARBA" id="ARBA00022741"/>
    </source>
</evidence>
<evidence type="ECO:0000256" key="10">
    <source>
        <dbReference type="ARBA" id="ARBA00068150"/>
    </source>
</evidence>
<organism evidence="15 16">
    <name type="scientific">Brevundimonas goettingensis</name>
    <dbReference type="NCBI Taxonomy" id="2774190"/>
    <lineage>
        <taxon>Bacteria</taxon>
        <taxon>Pseudomonadati</taxon>
        <taxon>Pseudomonadota</taxon>
        <taxon>Alphaproteobacteria</taxon>
        <taxon>Caulobacterales</taxon>
        <taxon>Caulobacteraceae</taxon>
        <taxon>Brevundimonas</taxon>
    </lineage>
</organism>
<dbReference type="CDD" id="cd16922">
    <property type="entry name" value="HATPase_EvgS-ArcB-TorS-like"/>
    <property type="match status" value="1"/>
</dbReference>
<evidence type="ECO:0000256" key="2">
    <source>
        <dbReference type="ARBA" id="ARBA00012438"/>
    </source>
</evidence>
<reference evidence="15" key="1">
    <citation type="submission" date="2020-09" db="EMBL/GenBank/DDBJ databases">
        <title>Brevundimonas sp. LVF2 isolated from a puddle in Goettingen, Germany.</title>
        <authorList>
            <person name="Friedrich I."/>
            <person name="Klassen A."/>
            <person name="Hannes N."/>
            <person name="Schneider D."/>
            <person name="Hertel R."/>
            <person name="Daniel R."/>
        </authorList>
    </citation>
    <scope>NUCLEOTIDE SEQUENCE</scope>
    <source>
        <strain evidence="15">LVF2</strain>
    </source>
</reference>
<dbReference type="SUPFAM" id="SSF47384">
    <property type="entry name" value="Homodimeric domain of signal transducing histidine kinase"/>
    <property type="match status" value="1"/>
</dbReference>
<dbReference type="CDD" id="cd00082">
    <property type="entry name" value="HisKA"/>
    <property type="match status" value="1"/>
</dbReference>
<dbReference type="Gene3D" id="1.10.287.130">
    <property type="match status" value="1"/>
</dbReference>
<evidence type="ECO:0000256" key="7">
    <source>
        <dbReference type="ARBA" id="ARBA00022840"/>
    </source>
</evidence>
<dbReference type="InterPro" id="IPR004358">
    <property type="entry name" value="Sig_transdc_His_kin-like_C"/>
</dbReference>
<dbReference type="InterPro" id="IPR036097">
    <property type="entry name" value="HisK_dim/P_sf"/>
</dbReference>
<dbReference type="InterPro" id="IPR003661">
    <property type="entry name" value="HisK_dim/P_dom"/>
</dbReference>
<dbReference type="InterPro" id="IPR005467">
    <property type="entry name" value="His_kinase_dom"/>
</dbReference>
<dbReference type="RefSeq" id="WP_207869137.1">
    <property type="nucleotide sequence ID" value="NZ_CP062222.1"/>
</dbReference>
<evidence type="ECO:0000313" key="15">
    <source>
        <dbReference type="EMBL" id="QTC90606.1"/>
    </source>
</evidence>
<dbReference type="Pfam" id="PF00512">
    <property type="entry name" value="HisKA"/>
    <property type="match status" value="1"/>
</dbReference>
<keyword evidence="5" id="KW-0547">Nucleotide-binding</keyword>
<accession>A0A975C3F4</accession>
<dbReference type="InterPro" id="IPR003594">
    <property type="entry name" value="HATPase_dom"/>
</dbReference>
<dbReference type="PROSITE" id="PS50109">
    <property type="entry name" value="HIS_KIN"/>
    <property type="match status" value="1"/>
</dbReference>
<keyword evidence="12" id="KW-1133">Transmembrane helix</keyword>
<keyword evidence="12" id="KW-0812">Transmembrane</keyword>
<evidence type="ECO:0000313" key="16">
    <source>
        <dbReference type="Proteomes" id="UP000663918"/>
    </source>
</evidence>
<evidence type="ECO:0000256" key="4">
    <source>
        <dbReference type="ARBA" id="ARBA00022679"/>
    </source>
</evidence>
<feature type="modified residue" description="4-aspartylphosphate" evidence="11">
    <location>
        <position position="366"/>
    </location>
</feature>
<keyword evidence="3 11" id="KW-0597">Phosphoprotein</keyword>
<protein>
    <recommendedName>
        <fullName evidence="10">Sensory/regulatory protein RpfC</fullName>
        <ecNumber evidence="2">2.7.13.3</ecNumber>
    </recommendedName>
</protein>
<dbReference type="InterPro" id="IPR011006">
    <property type="entry name" value="CheY-like_superfamily"/>
</dbReference>
<dbReference type="Proteomes" id="UP000663918">
    <property type="component" value="Chromosome"/>
</dbReference>
<evidence type="ECO:0000256" key="6">
    <source>
        <dbReference type="ARBA" id="ARBA00022777"/>
    </source>
</evidence>
<feature type="domain" description="Histidine kinase" evidence="13">
    <location>
        <begin position="77"/>
        <end position="293"/>
    </location>
</feature>
<dbReference type="SMART" id="SM00448">
    <property type="entry name" value="REC"/>
    <property type="match status" value="1"/>
</dbReference>
<evidence type="ECO:0000256" key="12">
    <source>
        <dbReference type="SAM" id="Phobius"/>
    </source>
</evidence>
<dbReference type="SUPFAM" id="SSF52172">
    <property type="entry name" value="CheY-like"/>
    <property type="match status" value="1"/>
</dbReference>
<evidence type="ECO:0000259" key="13">
    <source>
        <dbReference type="PROSITE" id="PS50109"/>
    </source>
</evidence>
<evidence type="ECO:0000256" key="11">
    <source>
        <dbReference type="PROSITE-ProRule" id="PRU00169"/>
    </source>
</evidence>
<keyword evidence="12" id="KW-0472">Membrane</keyword>
<dbReference type="PRINTS" id="PR00344">
    <property type="entry name" value="BCTRLSENSOR"/>
</dbReference>
<keyword evidence="7" id="KW-0067">ATP-binding</keyword>
<dbReference type="InterPro" id="IPR001789">
    <property type="entry name" value="Sig_transdc_resp-reg_receiver"/>
</dbReference>
<dbReference type="FunFam" id="1.10.287.130:FF:000002">
    <property type="entry name" value="Two-component osmosensing histidine kinase"/>
    <property type="match status" value="1"/>
</dbReference>
<comment type="catalytic activity">
    <reaction evidence="1">
        <text>ATP + protein L-histidine = ADP + protein N-phospho-L-histidine.</text>
        <dbReference type="EC" id="2.7.13.3"/>
    </reaction>
</comment>
<dbReference type="PANTHER" id="PTHR45339">
    <property type="entry name" value="HYBRID SIGNAL TRANSDUCTION HISTIDINE KINASE J"/>
    <property type="match status" value="1"/>
</dbReference>
<keyword evidence="6" id="KW-0418">Kinase</keyword>